<dbReference type="RefSeq" id="XP_052132791.1">
    <property type="nucleotide sequence ID" value="XM_052276831.1"/>
</dbReference>
<dbReference type="SUPFAM" id="SSF47473">
    <property type="entry name" value="EF-hand"/>
    <property type="match status" value="1"/>
</dbReference>
<keyword evidence="2" id="KW-0677">Repeat</keyword>
<dbReference type="KEGG" id="foc:113208147"/>
<dbReference type="PRINTS" id="PR00450">
    <property type="entry name" value="RECOVERIN"/>
</dbReference>
<dbReference type="PROSITE" id="PS50222">
    <property type="entry name" value="EF_HAND_2"/>
    <property type="match status" value="3"/>
</dbReference>
<evidence type="ECO:0000256" key="2">
    <source>
        <dbReference type="ARBA" id="ARBA00022737"/>
    </source>
</evidence>
<keyword evidence="5" id="KW-1185">Reference proteome</keyword>
<keyword evidence="1" id="KW-0479">Metal-binding</keyword>
<protein>
    <submittedName>
        <fullName evidence="6">Kv channel-interacting protein 4-like</fullName>
    </submittedName>
</protein>
<dbReference type="GO" id="GO:0005509">
    <property type="term" value="F:calcium ion binding"/>
    <property type="evidence" value="ECO:0007669"/>
    <property type="project" value="InterPro"/>
</dbReference>
<evidence type="ECO:0000313" key="6">
    <source>
        <dbReference type="RefSeq" id="XP_052132791.1"/>
    </source>
</evidence>
<evidence type="ECO:0000313" key="5">
    <source>
        <dbReference type="Proteomes" id="UP000504606"/>
    </source>
</evidence>
<dbReference type="GeneID" id="113208147"/>
<evidence type="ECO:0000256" key="3">
    <source>
        <dbReference type="ARBA" id="ARBA00022837"/>
    </source>
</evidence>
<feature type="domain" description="EF-hand" evidence="4">
    <location>
        <begin position="95"/>
        <end position="130"/>
    </location>
</feature>
<name>A0A9C6XW48_FRAOC</name>
<dbReference type="InterPro" id="IPR018247">
    <property type="entry name" value="EF_Hand_1_Ca_BS"/>
</dbReference>
<proteinExistence type="predicted"/>
<dbReference type="SMART" id="SM00054">
    <property type="entry name" value="EFh"/>
    <property type="match status" value="3"/>
</dbReference>
<dbReference type="InterPro" id="IPR002048">
    <property type="entry name" value="EF_hand_dom"/>
</dbReference>
<evidence type="ECO:0000256" key="1">
    <source>
        <dbReference type="ARBA" id="ARBA00022723"/>
    </source>
</evidence>
<dbReference type="Proteomes" id="UP000504606">
    <property type="component" value="Unplaced"/>
</dbReference>
<dbReference type="Gene3D" id="1.10.238.10">
    <property type="entry name" value="EF-hand"/>
    <property type="match status" value="1"/>
</dbReference>
<dbReference type="PROSITE" id="PS00018">
    <property type="entry name" value="EF_HAND_1"/>
    <property type="match status" value="2"/>
</dbReference>
<feature type="domain" description="EF-hand" evidence="4">
    <location>
        <begin position="10"/>
        <end position="45"/>
    </location>
</feature>
<dbReference type="InterPro" id="IPR011992">
    <property type="entry name" value="EF-hand-dom_pair"/>
</dbReference>
<dbReference type="CDD" id="cd00051">
    <property type="entry name" value="EFh"/>
    <property type="match status" value="2"/>
</dbReference>
<dbReference type="InterPro" id="IPR028846">
    <property type="entry name" value="Recoverin"/>
</dbReference>
<dbReference type="OrthoDB" id="191686at2759"/>
<keyword evidence="3" id="KW-0106">Calcium</keyword>
<evidence type="ECO:0000259" key="4">
    <source>
        <dbReference type="PROSITE" id="PS50222"/>
    </source>
</evidence>
<feature type="domain" description="EF-hand" evidence="4">
    <location>
        <begin position="46"/>
        <end position="81"/>
    </location>
</feature>
<sequence length="141" mass="15886">MIYFPLVAANAGQYAHYVFRTLDQDHSGLLNFENFVHGLSVLSRGSIDEKLRWTFSLYDVNGDGRITREELADVVGSVYEIMGKTAHPAADQHAIVQDKVDRIFQKLDLNGDGVVTLDEFLDACLHDEEIKRSMAVFDSCF</sequence>
<dbReference type="PANTHER" id="PTHR23055:SF167">
    <property type="entry name" value="EF-HAND DOMAIN-CONTAINING PROTEIN"/>
    <property type="match status" value="1"/>
</dbReference>
<accession>A0A9C6XW48</accession>
<dbReference type="AlphaFoldDB" id="A0A9C6XW48"/>
<dbReference type="PANTHER" id="PTHR23055">
    <property type="entry name" value="CALCIUM BINDING PROTEINS"/>
    <property type="match status" value="1"/>
</dbReference>
<dbReference type="Pfam" id="PF13499">
    <property type="entry name" value="EF-hand_7"/>
    <property type="match status" value="1"/>
</dbReference>
<gene>
    <name evidence="6" type="primary">LOC113208147</name>
</gene>
<reference evidence="6" key="1">
    <citation type="submission" date="2025-08" db="UniProtKB">
        <authorList>
            <consortium name="RefSeq"/>
        </authorList>
    </citation>
    <scope>IDENTIFICATION</scope>
    <source>
        <tissue evidence="6">Whole organism</tissue>
    </source>
</reference>
<organism evidence="5 6">
    <name type="scientific">Frankliniella occidentalis</name>
    <name type="common">Western flower thrips</name>
    <name type="synonym">Euthrips occidentalis</name>
    <dbReference type="NCBI Taxonomy" id="133901"/>
    <lineage>
        <taxon>Eukaryota</taxon>
        <taxon>Metazoa</taxon>
        <taxon>Ecdysozoa</taxon>
        <taxon>Arthropoda</taxon>
        <taxon>Hexapoda</taxon>
        <taxon>Insecta</taxon>
        <taxon>Pterygota</taxon>
        <taxon>Neoptera</taxon>
        <taxon>Paraneoptera</taxon>
        <taxon>Thysanoptera</taxon>
        <taxon>Terebrantia</taxon>
        <taxon>Thripoidea</taxon>
        <taxon>Thripidae</taxon>
        <taxon>Frankliniella</taxon>
    </lineage>
</organism>